<evidence type="ECO:0000313" key="20">
    <source>
        <dbReference type="Proteomes" id="UP001162156"/>
    </source>
</evidence>
<dbReference type="EC" id="2.5.1.18" evidence="5"/>
<dbReference type="PANTHER" id="PTHR10689">
    <property type="entry name" value="MICROSOMAL GLUTATHIONE S-TRANSFERASE 1"/>
    <property type="match status" value="1"/>
</dbReference>
<dbReference type="GO" id="GO:0005789">
    <property type="term" value="C:endoplasmic reticulum membrane"/>
    <property type="evidence" value="ECO:0007669"/>
    <property type="project" value="UniProtKB-SubCell"/>
</dbReference>
<dbReference type="AlphaFoldDB" id="A0AAV8XTF3"/>
<comment type="function">
    <text evidence="1">Conjugation of reduced glutathione to a wide number of exogenous and endogenous hydrophobic electrophiles.</text>
</comment>
<evidence type="ECO:0000256" key="5">
    <source>
        <dbReference type="ARBA" id="ARBA00012452"/>
    </source>
</evidence>
<evidence type="ECO:0000256" key="17">
    <source>
        <dbReference type="SAM" id="MobiDB-lite"/>
    </source>
</evidence>
<evidence type="ECO:0000256" key="2">
    <source>
        <dbReference type="ARBA" id="ARBA00004294"/>
    </source>
</evidence>
<dbReference type="InterPro" id="IPR001129">
    <property type="entry name" value="Membr-assoc_MAPEG"/>
</dbReference>
<evidence type="ECO:0000256" key="14">
    <source>
        <dbReference type="ARBA" id="ARBA00038540"/>
    </source>
</evidence>
<dbReference type="InterPro" id="IPR040162">
    <property type="entry name" value="MGST1-like"/>
</dbReference>
<sequence length="302" mass="34902">MNSDLLEFDVKRENNDKENETEKKNESDMMHKTEDDKISSEFNVKFGENHGNDDEEYERKMKTINATIFEKTEGIKISETLTVEDNLLKKTKEKCSNCDELDSDTNENDLKNVGCDKCSRRFHLKCTDFYGQLNEDIINKVMAVNDTGGAVNVDVISITNPAFCSYLICVSLLILKMMGTTLLTILHRMRTKSFISDEDAAWKGGEVKQNEHVERTRRAYQNDLENIPLFFITSLGYLWTRPPLWVVNTLFITYLITRALHTFVYAIYVIRQPTRAILWAIGFIILGYMTIHTALYAFIKLL</sequence>
<keyword evidence="7 18" id="KW-0812">Transmembrane</keyword>
<dbReference type="EMBL" id="JANEYF010002821">
    <property type="protein sequence ID" value="KAJ8941826.1"/>
    <property type="molecule type" value="Genomic_DNA"/>
</dbReference>
<evidence type="ECO:0000256" key="16">
    <source>
        <dbReference type="ARBA" id="ARBA00049385"/>
    </source>
</evidence>
<keyword evidence="20" id="KW-1185">Reference proteome</keyword>
<feature type="compositionally biased region" description="Basic and acidic residues" evidence="17">
    <location>
        <begin position="8"/>
        <end position="39"/>
    </location>
</feature>
<evidence type="ECO:0000256" key="10">
    <source>
        <dbReference type="ARBA" id="ARBA00022989"/>
    </source>
</evidence>
<evidence type="ECO:0000256" key="4">
    <source>
        <dbReference type="ARBA" id="ARBA00010459"/>
    </source>
</evidence>
<comment type="subunit">
    <text evidence="14">Homotrimer; The trimer binds only one molecule of glutathione.</text>
</comment>
<comment type="similarity">
    <text evidence="4">Belongs to the MAPEG family.</text>
</comment>
<dbReference type="Pfam" id="PF01124">
    <property type="entry name" value="MAPEG"/>
    <property type="match status" value="1"/>
</dbReference>
<feature type="transmembrane region" description="Helical" evidence="18">
    <location>
        <begin position="277"/>
        <end position="299"/>
    </location>
</feature>
<dbReference type="PANTHER" id="PTHR10689:SF6">
    <property type="entry name" value="MICROSOMAL GLUTATHIONE S-TRANSFERASE 1"/>
    <property type="match status" value="1"/>
</dbReference>
<evidence type="ECO:0000256" key="6">
    <source>
        <dbReference type="ARBA" id="ARBA00022679"/>
    </source>
</evidence>
<protein>
    <recommendedName>
        <fullName evidence="15">Microsomal glutathione S-transferase 1</fullName>
        <ecNumber evidence="5">2.5.1.18</ecNumber>
    </recommendedName>
</protein>
<name>A0AAV8XTF3_9CUCU</name>
<keyword evidence="6" id="KW-0808">Transferase</keyword>
<feature type="transmembrane region" description="Helical" evidence="18">
    <location>
        <begin position="246"/>
        <end position="270"/>
    </location>
</feature>
<evidence type="ECO:0000256" key="8">
    <source>
        <dbReference type="ARBA" id="ARBA00022787"/>
    </source>
</evidence>
<dbReference type="GO" id="GO:0004364">
    <property type="term" value="F:glutathione transferase activity"/>
    <property type="evidence" value="ECO:0007669"/>
    <property type="project" value="UniProtKB-EC"/>
</dbReference>
<feature type="region of interest" description="Disordered" evidence="17">
    <location>
        <begin position="1"/>
        <end position="54"/>
    </location>
</feature>
<evidence type="ECO:0000256" key="15">
    <source>
        <dbReference type="ARBA" id="ARBA00039397"/>
    </source>
</evidence>
<dbReference type="GO" id="GO:0005741">
    <property type="term" value="C:mitochondrial outer membrane"/>
    <property type="evidence" value="ECO:0007669"/>
    <property type="project" value="UniProtKB-SubCell"/>
</dbReference>
<keyword evidence="13 18" id="KW-0472">Membrane</keyword>
<comment type="subcellular location">
    <subcellularLocation>
        <location evidence="3">Endoplasmic reticulum membrane</location>
        <topology evidence="3">Multi-pass membrane protein</topology>
    </subcellularLocation>
    <subcellularLocation>
        <location evidence="2">Mitochondrion outer membrane</location>
    </subcellularLocation>
</comment>
<keyword evidence="12" id="KW-0496">Mitochondrion</keyword>
<feature type="transmembrane region" description="Helical" evidence="18">
    <location>
        <begin position="165"/>
        <end position="186"/>
    </location>
</feature>
<dbReference type="SUPFAM" id="SSF57903">
    <property type="entry name" value="FYVE/PHD zinc finger"/>
    <property type="match status" value="1"/>
</dbReference>
<comment type="caution">
    <text evidence="19">The sequence shown here is derived from an EMBL/GenBank/DDBJ whole genome shotgun (WGS) entry which is preliminary data.</text>
</comment>
<evidence type="ECO:0000256" key="18">
    <source>
        <dbReference type="SAM" id="Phobius"/>
    </source>
</evidence>
<keyword evidence="9" id="KW-0256">Endoplasmic reticulum</keyword>
<keyword evidence="8" id="KW-1000">Mitochondrion outer membrane</keyword>
<evidence type="ECO:0000256" key="1">
    <source>
        <dbReference type="ARBA" id="ARBA00003701"/>
    </source>
</evidence>
<gene>
    <name evidence="19" type="ORF">NQ314_010268</name>
</gene>
<comment type="catalytic activity">
    <reaction evidence="16">
        <text>RX + glutathione = an S-substituted glutathione + a halide anion + H(+)</text>
        <dbReference type="Rhea" id="RHEA:16437"/>
        <dbReference type="ChEBI" id="CHEBI:15378"/>
        <dbReference type="ChEBI" id="CHEBI:16042"/>
        <dbReference type="ChEBI" id="CHEBI:17792"/>
        <dbReference type="ChEBI" id="CHEBI:57925"/>
        <dbReference type="ChEBI" id="CHEBI:90779"/>
        <dbReference type="EC" id="2.5.1.18"/>
    </reaction>
    <physiologicalReaction direction="left-to-right" evidence="16">
        <dbReference type="Rhea" id="RHEA:16438"/>
    </physiologicalReaction>
</comment>
<evidence type="ECO:0000256" key="13">
    <source>
        <dbReference type="ARBA" id="ARBA00023136"/>
    </source>
</evidence>
<feature type="transmembrane region" description="Helical" evidence="18">
    <location>
        <begin position="224"/>
        <end position="240"/>
    </location>
</feature>
<proteinExistence type="inferred from homology"/>
<keyword evidence="11" id="KW-0007">Acetylation</keyword>
<evidence type="ECO:0000256" key="9">
    <source>
        <dbReference type="ARBA" id="ARBA00022824"/>
    </source>
</evidence>
<evidence type="ECO:0000313" key="19">
    <source>
        <dbReference type="EMBL" id="KAJ8941826.1"/>
    </source>
</evidence>
<evidence type="ECO:0000256" key="3">
    <source>
        <dbReference type="ARBA" id="ARBA00004477"/>
    </source>
</evidence>
<accession>A0AAV8XTF3</accession>
<dbReference type="Gene3D" id="1.20.120.550">
    <property type="entry name" value="Membrane associated eicosanoid/glutathione metabolism-like domain"/>
    <property type="match status" value="1"/>
</dbReference>
<dbReference type="InterPro" id="IPR023352">
    <property type="entry name" value="MAPEG-like_dom_sf"/>
</dbReference>
<evidence type="ECO:0000256" key="7">
    <source>
        <dbReference type="ARBA" id="ARBA00022692"/>
    </source>
</evidence>
<keyword evidence="10 18" id="KW-1133">Transmembrane helix</keyword>
<dbReference type="InterPro" id="IPR011011">
    <property type="entry name" value="Znf_FYVE_PHD"/>
</dbReference>
<dbReference type="SUPFAM" id="SSF161084">
    <property type="entry name" value="MAPEG domain-like"/>
    <property type="match status" value="1"/>
</dbReference>
<organism evidence="19 20">
    <name type="scientific">Rhamnusium bicolor</name>
    <dbReference type="NCBI Taxonomy" id="1586634"/>
    <lineage>
        <taxon>Eukaryota</taxon>
        <taxon>Metazoa</taxon>
        <taxon>Ecdysozoa</taxon>
        <taxon>Arthropoda</taxon>
        <taxon>Hexapoda</taxon>
        <taxon>Insecta</taxon>
        <taxon>Pterygota</taxon>
        <taxon>Neoptera</taxon>
        <taxon>Endopterygota</taxon>
        <taxon>Coleoptera</taxon>
        <taxon>Polyphaga</taxon>
        <taxon>Cucujiformia</taxon>
        <taxon>Chrysomeloidea</taxon>
        <taxon>Cerambycidae</taxon>
        <taxon>Lepturinae</taxon>
        <taxon>Rhagiini</taxon>
        <taxon>Rhamnusium</taxon>
    </lineage>
</organism>
<evidence type="ECO:0000256" key="12">
    <source>
        <dbReference type="ARBA" id="ARBA00023128"/>
    </source>
</evidence>
<evidence type="ECO:0000256" key="11">
    <source>
        <dbReference type="ARBA" id="ARBA00022990"/>
    </source>
</evidence>
<dbReference type="Proteomes" id="UP001162156">
    <property type="component" value="Unassembled WGS sequence"/>
</dbReference>
<reference evidence="19" key="1">
    <citation type="journal article" date="2023" name="Insect Mol. Biol.">
        <title>Genome sequencing provides insights into the evolution of gene families encoding plant cell wall-degrading enzymes in longhorned beetles.</title>
        <authorList>
            <person name="Shin N.R."/>
            <person name="Okamura Y."/>
            <person name="Kirsch R."/>
            <person name="Pauchet Y."/>
        </authorList>
    </citation>
    <scope>NUCLEOTIDE SEQUENCE</scope>
    <source>
        <strain evidence="19">RBIC_L_NR</strain>
    </source>
</reference>